<accession>A0ACB8T0B1</accession>
<comment type="caution">
    <text evidence="1">The sequence shown here is derived from an EMBL/GenBank/DDBJ whole genome shotgun (WGS) entry which is preliminary data.</text>
</comment>
<evidence type="ECO:0000313" key="2">
    <source>
        <dbReference type="Proteomes" id="UP000814140"/>
    </source>
</evidence>
<gene>
    <name evidence="1" type="ORF">BV25DRAFT_1825629</name>
</gene>
<evidence type="ECO:0000313" key="1">
    <source>
        <dbReference type="EMBL" id="KAI0062203.1"/>
    </source>
</evidence>
<reference evidence="1" key="2">
    <citation type="journal article" date="2022" name="New Phytol.">
        <title>Evolutionary transition to the ectomycorrhizal habit in the genomes of a hyperdiverse lineage of mushroom-forming fungi.</title>
        <authorList>
            <person name="Looney B."/>
            <person name="Miyauchi S."/>
            <person name="Morin E."/>
            <person name="Drula E."/>
            <person name="Courty P.E."/>
            <person name="Kohler A."/>
            <person name="Kuo A."/>
            <person name="LaButti K."/>
            <person name="Pangilinan J."/>
            <person name="Lipzen A."/>
            <person name="Riley R."/>
            <person name="Andreopoulos W."/>
            <person name="He G."/>
            <person name="Johnson J."/>
            <person name="Nolan M."/>
            <person name="Tritt A."/>
            <person name="Barry K.W."/>
            <person name="Grigoriev I.V."/>
            <person name="Nagy L.G."/>
            <person name="Hibbett D."/>
            <person name="Henrissat B."/>
            <person name="Matheny P.B."/>
            <person name="Labbe J."/>
            <person name="Martin F.M."/>
        </authorList>
    </citation>
    <scope>NUCLEOTIDE SEQUENCE</scope>
    <source>
        <strain evidence="1">HHB10654</strain>
    </source>
</reference>
<reference evidence="1" key="1">
    <citation type="submission" date="2021-03" db="EMBL/GenBank/DDBJ databases">
        <authorList>
            <consortium name="DOE Joint Genome Institute"/>
            <person name="Ahrendt S."/>
            <person name="Looney B.P."/>
            <person name="Miyauchi S."/>
            <person name="Morin E."/>
            <person name="Drula E."/>
            <person name="Courty P.E."/>
            <person name="Chicoki N."/>
            <person name="Fauchery L."/>
            <person name="Kohler A."/>
            <person name="Kuo A."/>
            <person name="Labutti K."/>
            <person name="Pangilinan J."/>
            <person name="Lipzen A."/>
            <person name="Riley R."/>
            <person name="Andreopoulos W."/>
            <person name="He G."/>
            <person name="Johnson J."/>
            <person name="Barry K.W."/>
            <person name="Grigoriev I.V."/>
            <person name="Nagy L."/>
            <person name="Hibbett D."/>
            <person name="Henrissat B."/>
            <person name="Matheny P.B."/>
            <person name="Labbe J."/>
            <person name="Martin F."/>
        </authorList>
    </citation>
    <scope>NUCLEOTIDE SEQUENCE</scope>
    <source>
        <strain evidence="1">HHB10654</strain>
    </source>
</reference>
<proteinExistence type="predicted"/>
<dbReference type="Proteomes" id="UP000814140">
    <property type="component" value="Unassembled WGS sequence"/>
</dbReference>
<keyword evidence="2" id="KW-1185">Reference proteome</keyword>
<organism evidence="1 2">
    <name type="scientific">Artomyces pyxidatus</name>
    <dbReference type="NCBI Taxonomy" id="48021"/>
    <lineage>
        <taxon>Eukaryota</taxon>
        <taxon>Fungi</taxon>
        <taxon>Dikarya</taxon>
        <taxon>Basidiomycota</taxon>
        <taxon>Agaricomycotina</taxon>
        <taxon>Agaricomycetes</taxon>
        <taxon>Russulales</taxon>
        <taxon>Auriscalpiaceae</taxon>
        <taxon>Artomyces</taxon>
    </lineage>
</organism>
<sequence>MIAAFQCACGFGDAASRINVDSDREAQAAEQWRMLAGLEAHFPCREVPQPSRSPCTIGPSYGGERPNGHIKTFYHDFRGCGRGLRVRARHVSSRRCERRAACSGRQSRCAVGMYIVLQPMDQNEKAHWRRDCAGDSDMCLRHNHAGTRGLGCRPDGDDSANACNNDKGDHGISFEGLELAAY</sequence>
<protein>
    <submittedName>
        <fullName evidence="1">Uncharacterized protein</fullName>
    </submittedName>
</protein>
<name>A0ACB8T0B1_9AGAM</name>
<dbReference type="EMBL" id="MU277208">
    <property type="protein sequence ID" value="KAI0062203.1"/>
    <property type="molecule type" value="Genomic_DNA"/>
</dbReference>